<dbReference type="InterPro" id="IPR012910">
    <property type="entry name" value="Plug_dom"/>
</dbReference>
<name>A0AAE3UD41_9BACT</name>
<evidence type="ECO:0000256" key="10">
    <source>
        <dbReference type="ARBA" id="ARBA00023077"/>
    </source>
</evidence>
<dbReference type="InterPro" id="IPR039426">
    <property type="entry name" value="TonB-dep_rcpt-like"/>
</dbReference>
<dbReference type="GO" id="GO:0009279">
    <property type="term" value="C:cell outer membrane"/>
    <property type="evidence" value="ECO:0007669"/>
    <property type="project" value="UniProtKB-SubCell"/>
</dbReference>
<keyword evidence="4 14" id="KW-1134">Transmembrane beta strand</keyword>
<evidence type="ECO:0000313" key="19">
    <source>
        <dbReference type="Proteomes" id="UP001241110"/>
    </source>
</evidence>
<feature type="domain" description="TonB-dependent receptor-like beta-barrel" evidence="16">
    <location>
        <begin position="331"/>
        <end position="730"/>
    </location>
</feature>
<evidence type="ECO:0000256" key="8">
    <source>
        <dbReference type="ARBA" id="ARBA00023004"/>
    </source>
</evidence>
<dbReference type="PANTHER" id="PTHR32552:SF68">
    <property type="entry name" value="FERRICHROME OUTER MEMBRANE TRANSPORTER_PHAGE RECEPTOR"/>
    <property type="match status" value="1"/>
</dbReference>
<dbReference type="InterPro" id="IPR000531">
    <property type="entry name" value="Beta-barrel_TonB"/>
</dbReference>
<dbReference type="EMBL" id="JASJOS010000029">
    <property type="protein sequence ID" value="MDJ1486153.1"/>
    <property type="molecule type" value="Genomic_DNA"/>
</dbReference>
<evidence type="ECO:0000256" key="9">
    <source>
        <dbReference type="ARBA" id="ARBA00023065"/>
    </source>
</evidence>
<evidence type="ECO:0000256" key="5">
    <source>
        <dbReference type="ARBA" id="ARBA00022496"/>
    </source>
</evidence>
<accession>A0AAE3UD41</accession>
<organism evidence="18 19">
    <name type="scientific">Xanthocytophaga flava</name>
    <dbReference type="NCBI Taxonomy" id="3048013"/>
    <lineage>
        <taxon>Bacteria</taxon>
        <taxon>Pseudomonadati</taxon>
        <taxon>Bacteroidota</taxon>
        <taxon>Cytophagia</taxon>
        <taxon>Cytophagales</taxon>
        <taxon>Rhodocytophagaceae</taxon>
        <taxon>Xanthocytophaga</taxon>
    </lineage>
</organism>
<evidence type="ECO:0000313" key="18">
    <source>
        <dbReference type="EMBL" id="MDJ1486153.1"/>
    </source>
</evidence>
<keyword evidence="8" id="KW-0408">Iron</keyword>
<evidence type="ECO:0000256" key="2">
    <source>
        <dbReference type="ARBA" id="ARBA00009810"/>
    </source>
</evidence>
<dbReference type="GO" id="GO:0015344">
    <property type="term" value="F:siderophore uptake transmembrane transporter activity"/>
    <property type="evidence" value="ECO:0007669"/>
    <property type="project" value="TreeGrafter"/>
</dbReference>
<sequence>MSVTVYSQNTASITGTVKTSDGKAAEFVNISLRGTTKGATVNQEGRYTLKNIAPGQYELIASYTGLITQQRQITLSSGESQTIDFVLAENEQRLQEVVVTFNKVTNKNTDQVARMPITNLQNPQVYNVVGTEIIRQQTIISLPNAFTNAPGVTPVLYPSGGIGALSRGFATDVNARNGLQSTTGRASADIANIERIEFIKGPSGTLFGAGISSFGGVVNLVTKKPLENFQGNVDLSMGSFALGRVTADINTSLTESKNLLLRVNTALQKQDSYNERGFYNSALFAPSLFYRVDDRFSILFDAEIYSANSVRPTYVRISPGSGIRSYADIPLDYKKSLLDNDLDAKTNSSKFFVEGNYRLSDAWTSRTSVSYINELTEHSYQDYPIWISRDSVTIAVSKYGPVSNTYTNIQQNFNGKFTTGSLKHTLLIGGNITQYAGRGMSGSTGVIRKLNIHDNNPKVDRLVVDSALTPGKVFNWGVSNTTTYGIYASEVLNISDRLYAMLSLRCEYINDKSTGIWAAPYTQSSLSPKLGLVYQPIKDQISVFANYMNGYQNSPPITQPDGSRLTVKPIYAVQYEGGVKFEILDKKLNSTVSYYYIDIDNAIRYNQSSFAFQDGKQVSKGLEWDLTASPVEGMTVLLGYGYNENRIINTEGLEGNSASNSPQHIGNYWVNYHFRSGVFRNFGIGAGGNYVGKAYFDDTNMFLLPAYHIVNASVFFENSRFRLAVKLNNIADQKSWGFWGAPTPTRNFVSSFSIKF</sequence>
<evidence type="ECO:0000256" key="13">
    <source>
        <dbReference type="ARBA" id="ARBA00023237"/>
    </source>
</evidence>
<evidence type="ECO:0000256" key="11">
    <source>
        <dbReference type="ARBA" id="ARBA00023136"/>
    </source>
</evidence>
<feature type="domain" description="TonB-dependent receptor plug" evidence="17">
    <location>
        <begin position="121"/>
        <end position="210"/>
    </location>
</feature>
<keyword evidence="13 14" id="KW-0998">Cell outer membrane</keyword>
<dbReference type="InterPro" id="IPR013784">
    <property type="entry name" value="Carb-bd-like_fold"/>
</dbReference>
<keyword evidence="12 18" id="KW-0675">Receptor</keyword>
<dbReference type="GO" id="GO:0015891">
    <property type="term" value="P:siderophore transport"/>
    <property type="evidence" value="ECO:0007669"/>
    <property type="project" value="InterPro"/>
</dbReference>
<comment type="caution">
    <text evidence="18">The sequence shown here is derived from an EMBL/GenBank/DDBJ whole genome shotgun (WGS) entry which is preliminary data.</text>
</comment>
<dbReference type="InterPro" id="IPR010105">
    <property type="entry name" value="TonB_sidphr_rcpt"/>
</dbReference>
<dbReference type="GO" id="GO:0030246">
    <property type="term" value="F:carbohydrate binding"/>
    <property type="evidence" value="ECO:0007669"/>
    <property type="project" value="InterPro"/>
</dbReference>
<dbReference type="SUPFAM" id="SSF56935">
    <property type="entry name" value="Porins"/>
    <property type="match status" value="1"/>
</dbReference>
<evidence type="ECO:0000256" key="15">
    <source>
        <dbReference type="RuleBase" id="RU003357"/>
    </source>
</evidence>
<dbReference type="Gene3D" id="2.170.130.10">
    <property type="entry name" value="TonB-dependent receptor, plug domain"/>
    <property type="match status" value="1"/>
</dbReference>
<evidence type="ECO:0000256" key="14">
    <source>
        <dbReference type="PROSITE-ProRule" id="PRU01360"/>
    </source>
</evidence>
<evidence type="ECO:0000256" key="1">
    <source>
        <dbReference type="ARBA" id="ARBA00004571"/>
    </source>
</evidence>
<dbReference type="RefSeq" id="WP_313989536.1">
    <property type="nucleotide sequence ID" value="NZ_JASJOS010000029.1"/>
</dbReference>
<keyword evidence="7" id="KW-0732">Signal</keyword>
<evidence type="ECO:0000256" key="3">
    <source>
        <dbReference type="ARBA" id="ARBA00022448"/>
    </source>
</evidence>
<gene>
    <name evidence="18" type="ORF">QNI16_37065</name>
</gene>
<dbReference type="GO" id="GO:0038023">
    <property type="term" value="F:signaling receptor activity"/>
    <property type="evidence" value="ECO:0007669"/>
    <property type="project" value="InterPro"/>
</dbReference>
<dbReference type="InterPro" id="IPR037066">
    <property type="entry name" value="Plug_dom_sf"/>
</dbReference>
<dbReference type="CDD" id="cd01347">
    <property type="entry name" value="ligand_gated_channel"/>
    <property type="match status" value="1"/>
</dbReference>
<dbReference type="NCBIfam" id="TIGR01783">
    <property type="entry name" value="TonB-siderophor"/>
    <property type="match status" value="1"/>
</dbReference>
<dbReference type="Pfam" id="PF07715">
    <property type="entry name" value="Plug"/>
    <property type="match status" value="1"/>
</dbReference>
<dbReference type="Proteomes" id="UP001241110">
    <property type="component" value="Unassembled WGS sequence"/>
</dbReference>
<dbReference type="PROSITE" id="PS52016">
    <property type="entry name" value="TONB_DEPENDENT_REC_3"/>
    <property type="match status" value="1"/>
</dbReference>
<keyword evidence="3 14" id="KW-0813">Transport</keyword>
<comment type="similarity">
    <text evidence="2 14 15">Belongs to the TonB-dependent receptor family.</text>
</comment>
<evidence type="ECO:0000256" key="4">
    <source>
        <dbReference type="ARBA" id="ARBA00022452"/>
    </source>
</evidence>
<proteinExistence type="inferred from homology"/>
<dbReference type="PANTHER" id="PTHR32552">
    <property type="entry name" value="FERRICHROME IRON RECEPTOR-RELATED"/>
    <property type="match status" value="1"/>
</dbReference>
<protein>
    <submittedName>
        <fullName evidence="18">TonB-dependent receptor</fullName>
    </submittedName>
</protein>
<keyword evidence="9" id="KW-0406">Ion transport</keyword>
<keyword evidence="6 14" id="KW-0812">Transmembrane</keyword>
<keyword evidence="10 15" id="KW-0798">TonB box</keyword>
<evidence type="ECO:0000256" key="7">
    <source>
        <dbReference type="ARBA" id="ARBA00022729"/>
    </source>
</evidence>
<evidence type="ECO:0000259" key="17">
    <source>
        <dbReference type="Pfam" id="PF07715"/>
    </source>
</evidence>
<evidence type="ECO:0000256" key="12">
    <source>
        <dbReference type="ARBA" id="ARBA00023170"/>
    </source>
</evidence>
<dbReference type="Gene3D" id="2.40.170.20">
    <property type="entry name" value="TonB-dependent receptor, beta-barrel domain"/>
    <property type="match status" value="1"/>
</dbReference>
<dbReference type="InterPro" id="IPR036942">
    <property type="entry name" value="Beta-barrel_TonB_sf"/>
</dbReference>
<reference evidence="18" key="1">
    <citation type="submission" date="2023-05" db="EMBL/GenBank/DDBJ databases">
        <authorList>
            <person name="Zhang X."/>
        </authorList>
    </citation>
    <scope>NUCLEOTIDE SEQUENCE</scope>
    <source>
        <strain evidence="18">YF14B1</strain>
    </source>
</reference>
<dbReference type="Gene3D" id="2.60.40.1120">
    <property type="entry name" value="Carboxypeptidase-like, regulatory domain"/>
    <property type="match status" value="1"/>
</dbReference>
<evidence type="ECO:0000256" key="6">
    <source>
        <dbReference type="ARBA" id="ARBA00022692"/>
    </source>
</evidence>
<dbReference type="SUPFAM" id="SSF49452">
    <property type="entry name" value="Starch-binding domain-like"/>
    <property type="match status" value="1"/>
</dbReference>
<dbReference type="Pfam" id="PF00593">
    <property type="entry name" value="TonB_dep_Rec_b-barrel"/>
    <property type="match status" value="1"/>
</dbReference>
<comment type="subcellular location">
    <subcellularLocation>
        <location evidence="1 14">Cell outer membrane</location>
        <topology evidence="1 14">Multi-pass membrane protein</topology>
    </subcellularLocation>
</comment>
<dbReference type="AlphaFoldDB" id="A0AAE3UD41"/>
<evidence type="ECO:0000259" key="16">
    <source>
        <dbReference type="Pfam" id="PF00593"/>
    </source>
</evidence>
<keyword evidence="5" id="KW-0410">Iron transport</keyword>
<dbReference type="Pfam" id="PF13715">
    <property type="entry name" value="CarbopepD_reg_2"/>
    <property type="match status" value="1"/>
</dbReference>
<keyword evidence="11 14" id="KW-0472">Membrane</keyword>